<reference evidence="9" key="1">
    <citation type="submission" date="2018-01" db="EMBL/GenBank/DDBJ databases">
        <authorList>
            <person name="Mao J.F."/>
        </authorList>
    </citation>
    <scope>NUCLEOTIDE SEQUENCE</scope>
    <source>
        <strain evidence="9">Huo1</strain>
        <tissue evidence="9">Leaf</tissue>
    </source>
</reference>
<dbReference type="GO" id="GO:0005768">
    <property type="term" value="C:endosome"/>
    <property type="evidence" value="ECO:0007669"/>
    <property type="project" value="TreeGrafter"/>
</dbReference>
<keyword evidence="4 7" id="KW-0812">Transmembrane</keyword>
<sequence length="634" mass="71311">MKPMNTCTSSSSPHSTNLSTTKIVSFSLLSFSLFVVFKCFFAYTIPTPQNQQLSFSNTTPAAETTPLAPSPPVEAAGRPVLERTGIINELGMMTEDFVVGEFDEGLIESIVVVANSTDERGERKVVRVEKFSICEMNMSDYVPGLDDVDSDFQLKNLSEKGKDWIVWCRGLKGTSFIFHGRKAGMRVGVLQTEDNCIYMITLVQVGFDNIPHTLVDRANKDAVLRKDDKHAIPGDGPQFISGTNKYLDQISKMVPEIAFGHHTRVALDICSGLASFAAYLLERNVTTLSIAPREVHHNQIELALERGIPAMIAAFGRRRLPYPSQAFDLVHCSRCGVNWTVDGMLQQNLGVRLQQKSETELAMEDLTRIICWELVNKEEYIAIWQKPLNNSCYLNRDPNAQPSLCNTDDDPEDIWYTEVKACITRLPENGDGTNTSDWPARLHSPPDRLFTIQMDAEKSRKELYKADSKYTNEIVRGYVGAFHLNQMNLRNVMDMKAGYRGYAAAALVDFQFSSWVMNVVPVSGPNTLPLIYDRGLIGVMHDWCEPFATYPRTYDLLNAVGLFSVEQRRCNITKIVLEMDRILRPGGRVYIRDTTAVIEQLEEIAKAVGWVPFMFDSGEGPHSNWKLLACEKRL</sequence>
<feature type="region of interest" description="Disordered" evidence="8">
    <location>
        <begin position="54"/>
        <end position="75"/>
    </location>
</feature>
<name>A0A8X8YNW8_SALSN</name>
<evidence type="ECO:0000256" key="8">
    <source>
        <dbReference type="SAM" id="MobiDB-lite"/>
    </source>
</evidence>
<dbReference type="EMBL" id="PNBA02000001">
    <property type="protein sequence ID" value="KAG6435906.1"/>
    <property type="molecule type" value="Genomic_DNA"/>
</dbReference>
<evidence type="ECO:0000256" key="3">
    <source>
        <dbReference type="ARBA" id="ARBA00022603"/>
    </source>
</evidence>
<keyword evidence="3 7" id="KW-0489">Methyltransferase</keyword>
<dbReference type="Proteomes" id="UP000298416">
    <property type="component" value="Unassembled WGS sequence"/>
</dbReference>
<dbReference type="AlphaFoldDB" id="A0A8X8YNW8"/>
<dbReference type="GO" id="GO:0016020">
    <property type="term" value="C:membrane"/>
    <property type="evidence" value="ECO:0007669"/>
    <property type="project" value="UniProtKB-SubCell"/>
</dbReference>
<accession>A0A8X8YNW8</accession>
<evidence type="ECO:0000256" key="2">
    <source>
        <dbReference type="ARBA" id="ARBA00008361"/>
    </source>
</evidence>
<proteinExistence type="inferred from homology"/>
<organism evidence="9">
    <name type="scientific">Salvia splendens</name>
    <name type="common">Scarlet sage</name>
    <dbReference type="NCBI Taxonomy" id="180675"/>
    <lineage>
        <taxon>Eukaryota</taxon>
        <taxon>Viridiplantae</taxon>
        <taxon>Streptophyta</taxon>
        <taxon>Embryophyta</taxon>
        <taxon>Tracheophyta</taxon>
        <taxon>Spermatophyta</taxon>
        <taxon>Magnoliopsida</taxon>
        <taxon>eudicotyledons</taxon>
        <taxon>Gunneridae</taxon>
        <taxon>Pentapetalae</taxon>
        <taxon>asterids</taxon>
        <taxon>lamiids</taxon>
        <taxon>Lamiales</taxon>
        <taxon>Lamiaceae</taxon>
        <taxon>Nepetoideae</taxon>
        <taxon>Mentheae</taxon>
        <taxon>Salviinae</taxon>
        <taxon>Salvia</taxon>
        <taxon>Salvia subgen. Calosphace</taxon>
        <taxon>core Calosphace</taxon>
    </lineage>
</organism>
<evidence type="ECO:0000256" key="1">
    <source>
        <dbReference type="ARBA" id="ARBA00004606"/>
    </source>
</evidence>
<dbReference type="InterPro" id="IPR029063">
    <property type="entry name" value="SAM-dependent_MTases_sf"/>
</dbReference>
<dbReference type="Pfam" id="PF03141">
    <property type="entry name" value="Methyltransf_29"/>
    <property type="match status" value="1"/>
</dbReference>
<dbReference type="GO" id="GO:0008168">
    <property type="term" value="F:methyltransferase activity"/>
    <property type="evidence" value="ECO:0007669"/>
    <property type="project" value="UniProtKB-UniRule"/>
</dbReference>
<dbReference type="SUPFAM" id="SSF53335">
    <property type="entry name" value="S-adenosyl-L-methionine-dependent methyltransferases"/>
    <property type="match status" value="1"/>
</dbReference>
<evidence type="ECO:0000256" key="4">
    <source>
        <dbReference type="ARBA" id="ARBA00022968"/>
    </source>
</evidence>
<feature type="compositionally biased region" description="Low complexity" evidence="8">
    <location>
        <begin position="58"/>
        <end position="67"/>
    </location>
</feature>
<reference evidence="9" key="2">
    <citation type="submission" date="2020-08" db="EMBL/GenBank/DDBJ databases">
        <title>Plant Genome Project.</title>
        <authorList>
            <person name="Zhang R.-G."/>
        </authorList>
    </citation>
    <scope>NUCLEOTIDE SEQUENCE</scope>
    <source>
        <strain evidence="9">Huo1</strain>
        <tissue evidence="9">Leaf</tissue>
    </source>
</reference>
<dbReference type="EC" id="2.1.1.-" evidence="7"/>
<evidence type="ECO:0000256" key="7">
    <source>
        <dbReference type="RuleBase" id="RU366043"/>
    </source>
</evidence>
<gene>
    <name evidence="9" type="ORF">SASPL_100787</name>
</gene>
<evidence type="ECO:0000313" key="10">
    <source>
        <dbReference type="Proteomes" id="UP000298416"/>
    </source>
</evidence>
<comment type="subcellular location">
    <subcellularLocation>
        <location evidence="6">Endomembrane system</location>
        <topology evidence="6">Single-pass membrane protein</topology>
    </subcellularLocation>
    <subcellularLocation>
        <location evidence="1 7">Membrane</location>
        <topology evidence="1 7">Single-pass type II membrane protein</topology>
    </subcellularLocation>
</comment>
<dbReference type="PANTHER" id="PTHR10108">
    <property type="entry name" value="SAM-DEPENDENT METHYLTRANSFERASE"/>
    <property type="match status" value="1"/>
</dbReference>
<keyword evidence="10" id="KW-1185">Reference proteome</keyword>
<dbReference type="GO" id="GO:0032259">
    <property type="term" value="P:methylation"/>
    <property type="evidence" value="ECO:0007669"/>
    <property type="project" value="UniProtKB-KW"/>
</dbReference>
<dbReference type="PANTHER" id="PTHR10108:SF1144">
    <property type="entry name" value="METHYLTRANSFERASE PMT10-RELATED"/>
    <property type="match status" value="1"/>
</dbReference>
<protein>
    <recommendedName>
        <fullName evidence="7">Methyltransferase</fullName>
        <ecNumber evidence="7">2.1.1.-</ecNumber>
    </recommendedName>
</protein>
<comment type="similarity">
    <text evidence="2 7">Belongs to the methyltransferase superfamily.</text>
</comment>
<dbReference type="InterPro" id="IPR004159">
    <property type="entry name" value="Put_SAM_MeTrfase"/>
</dbReference>
<keyword evidence="5 7" id="KW-0325">Glycoprotein</keyword>
<evidence type="ECO:0000313" key="9">
    <source>
        <dbReference type="EMBL" id="KAG6435906.1"/>
    </source>
</evidence>
<comment type="caution">
    <text evidence="9">The sequence shown here is derived from an EMBL/GenBank/DDBJ whole genome shotgun (WGS) entry which is preliminary data.</text>
</comment>
<keyword evidence="7" id="KW-0808">Transferase</keyword>
<keyword evidence="4 7" id="KW-0735">Signal-anchor</keyword>
<evidence type="ECO:0000256" key="5">
    <source>
        <dbReference type="ARBA" id="ARBA00023180"/>
    </source>
</evidence>
<evidence type="ECO:0000256" key="6">
    <source>
        <dbReference type="ARBA" id="ARBA00037847"/>
    </source>
</evidence>
<dbReference type="GO" id="GO:0005802">
    <property type="term" value="C:trans-Golgi network"/>
    <property type="evidence" value="ECO:0007669"/>
    <property type="project" value="TreeGrafter"/>
</dbReference>